<protein>
    <submittedName>
        <fullName evidence="2">Enoyl-CoA hydratase/isomerase family protein</fullName>
    </submittedName>
</protein>
<dbReference type="Gene3D" id="3.90.226.10">
    <property type="entry name" value="2-enoyl-CoA Hydratase, Chain A, domain 1"/>
    <property type="match status" value="1"/>
</dbReference>
<sequence>MSEVIRLSPREIAELYASGLDTDVVTVPAATETPRAADVLTIVDLDGPLTAPEQVATALRNSARVLIGIARHPLPPACAPVCEALTLTVSAVPQPGRAHVLVDDPEAELDRLIAAVDAAPRAALALAGLLRLTATASVRDGLVAESLAYSALLGGPEFAAWRAARPARRVPPVPSDVVLLERADDVLRMTLNRPDRRNALGHGLRDGLIRALELVLADTSLKVAELRGEGASFCSGGDLDEFGSAVDPASAHVVRLSRSAGWLVHRCADRVRPYLHGACVGAGMEVPAFADIVVADPGAWFMLPERSLGLVPGAGGTVSVTRRIGPWRTAWMTLTGDRVTARRALEWGLVDRVEPCVP</sequence>
<evidence type="ECO:0000313" key="2">
    <source>
        <dbReference type="EMBL" id="AXI76188.1"/>
    </source>
</evidence>
<organism evidence="2 3">
    <name type="scientific">Peterkaempfera bronchialis</name>
    <dbReference type="NCBI Taxonomy" id="2126346"/>
    <lineage>
        <taxon>Bacteria</taxon>
        <taxon>Bacillati</taxon>
        <taxon>Actinomycetota</taxon>
        <taxon>Actinomycetes</taxon>
        <taxon>Kitasatosporales</taxon>
        <taxon>Streptomycetaceae</taxon>
        <taxon>Peterkaempfera</taxon>
    </lineage>
</organism>
<dbReference type="Proteomes" id="UP000249340">
    <property type="component" value="Chromosome"/>
</dbReference>
<dbReference type="Pfam" id="PF00378">
    <property type="entry name" value="ECH_1"/>
    <property type="match status" value="1"/>
</dbReference>
<keyword evidence="3" id="KW-1185">Reference proteome</keyword>
<dbReference type="KEGG" id="stri:C7M71_000565"/>
<comment type="similarity">
    <text evidence="1">Belongs to the enoyl-CoA hydratase/isomerase family.</text>
</comment>
<dbReference type="PANTHER" id="PTHR43802">
    <property type="entry name" value="ENOYL-COA HYDRATASE"/>
    <property type="match status" value="1"/>
</dbReference>
<evidence type="ECO:0000256" key="1">
    <source>
        <dbReference type="ARBA" id="ARBA00005254"/>
    </source>
</evidence>
<dbReference type="InterPro" id="IPR029045">
    <property type="entry name" value="ClpP/crotonase-like_dom_sf"/>
</dbReference>
<gene>
    <name evidence="2" type="ORF">C7M71_000565</name>
</gene>
<evidence type="ECO:0000313" key="3">
    <source>
        <dbReference type="Proteomes" id="UP000249340"/>
    </source>
</evidence>
<reference evidence="3" key="1">
    <citation type="submission" date="2018-07" db="EMBL/GenBank/DDBJ databases">
        <title>Streptacidiphilus bronchialis DSM 106435 chromosome.</title>
        <authorList>
            <person name="Batra D."/>
            <person name="Gulvik C.A."/>
        </authorList>
    </citation>
    <scope>NUCLEOTIDE SEQUENCE [LARGE SCALE GENOMIC DNA]</scope>
    <source>
        <strain evidence="3">DSM 106435</strain>
    </source>
</reference>
<dbReference type="PANTHER" id="PTHR43802:SF1">
    <property type="entry name" value="IP11341P-RELATED"/>
    <property type="match status" value="1"/>
</dbReference>
<dbReference type="InterPro" id="IPR001753">
    <property type="entry name" value="Enoyl-CoA_hydra/iso"/>
</dbReference>
<keyword evidence="2" id="KW-0413">Isomerase</keyword>
<dbReference type="OrthoDB" id="3473569at2"/>
<accession>A0A345SR33</accession>
<dbReference type="RefSeq" id="WP_111490586.1">
    <property type="nucleotide sequence ID" value="NZ_CP031264.1"/>
</dbReference>
<name>A0A345SR33_9ACTN</name>
<dbReference type="SUPFAM" id="SSF52096">
    <property type="entry name" value="ClpP/crotonase"/>
    <property type="match status" value="1"/>
</dbReference>
<dbReference type="GO" id="GO:0016853">
    <property type="term" value="F:isomerase activity"/>
    <property type="evidence" value="ECO:0007669"/>
    <property type="project" value="UniProtKB-KW"/>
</dbReference>
<proteinExistence type="inferred from homology"/>
<dbReference type="AlphaFoldDB" id="A0A345SR33"/>
<dbReference type="CDD" id="cd06558">
    <property type="entry name" value="crotonase-like"/>
    <property type="match status" value="1"/>
</dbReference>
<dbReference type="EMBL" id="CP031264">
    <property type="protein sequence ID" value="AXI76188.1"/>
    <property type="molecule type" value="Genomic_DNA"/>
</dbReference>